<dbReference type="OrthoDB" id="45518at2759"/>
<dbReference type="PANTHER" id="PTHR45809">
    <property type="entry name" value="VIRAL IAP-ASSOCIATED FACTOR HOMOLOG"/>
    <property type="match status" value="1"/>
</dbReference>
<comment type="caution">
    <text evidence="4">The sequence shown here is derived from an EMBL/GenBank/DDBJ whole genome shotgun (WGS) entry which is preliminary data.</text>
</comment>
<feature type="compositionally biased region" description="Basic and acidic residues" evidence="2">
    <location>
        <begin position="60"/>
        <end position="75"/>
    </location>
</feature>
<dbReference type="InterPro" id="IPR051498">
    <property type="entry name" value="Phosducin-like_chap/apop_reg"/>
</dbReference>
<keyword evidence="5" id="KW-1185">Reference proteome</keyword>
<feature type="region of interest" description="Disordered" evidence="2">
    <location>
        <begin position="60"/>
        <end position="88"/>
    </location>
</feature>
<dbReference type="PANTHER" id="PTHR45809:SF3">
    <property type="entry name" value="VIRAL IAP-ASSOCIATED FACTOR HOMOLOG"/>
    <property type="match status" value="1"/>
</dbReference>
<dbReference type="GO" id="GO:0005737">
    <property type="term" value="C:cytoplasm"/>
    <property type="evidence" value="ECO:0007669"/>
    <property type="project" value="TreeGrafter"/>
</dbReference>
<dbReference type="KEGG" id="phet:94287701"/>
<dbReference type="GeneID" id="94287701"/>
<comment type="similarity">
    <text evidence="1">Belongs to the phosducin family.</text>
</comment>
<evidence type="ECO:0000256" key="1">
    <source>
        <dbReference type="ARBA" id="ARBA00009686"/>
    </source>
</evidence>
<gene>
    <name evidence="4" type="ORF">JKF63_01578</name>
</gene>
<feature type="domain" description="Phosducin" evidence="3">
    <location>
        <begin position="57"/>
        <end position="231"/>
    </location>
</feature>
<dbReference type="SUPFAM" id="SSF52833">
    <property type="entry name" value="Thioredoxin-like"/>
    <property type="match status" value="1"/>
</dbReference>
<accession>A0A836L0S4</accession>
<reference evidence="4 5" key="1">
    <citation type="submission" date="2021-02" db="EMBL/GenBank/DDBJ databases">
        <title>Porcisia hertigi Genome sequencing and assembly.</title>
        <authorList>
            <person name="Almutairi H."/>
            <person name="Gatherer D."/>
        </authorList>
    </citation>
    <scope>NUCLEOTIDE SEQUENCE [LARGE SCALE GENOMIC DNA]</scope>
    <source>
        <strain evidence="4 5">C119</strain>
    </source>
</reference>
<dbReference type="EMBL" id="JAFJZO010000035">
    <property type="protein sequence ID" value="KAG5492997.1"/>
    <property type="molecule type" value="Genomic_DNA"/>
</dbReference>
<evidence type="ECO:0000313" key="5">
    <source>
        <dbReference type="Proteomes" id="UP000674318"/>
    </source>
</evidence>
<dbReference type="Proteomes" id="UP000674318">
    <property type="component" value="Chromosome 35"/>
</dbReference>
<dbReference type="AlphaFoldDB" id="A0A836L0S4"/>
<dbReference type="Pfam" id="PF02114">
    <property type="entry name" value="Phosducin"/>
    <property type="match status" value="1"/>
</dbReference>
<evidence type="ECO:0000259" key="3">
    <source>
        <dbReference type="Pfam" id="PF02114"/>
    </source>
</evidence>
<evidence type="ECO:0000256" key="2">
    <source>
        <dbReference type="SAM" id="MobiDB-lite"/>
    </source>
</evidence>
<dbReference type="Gene3D" id="3.40.30.10">
    <property type="entry name" value="Glutaredoxin"/>
    <property type="match status" value="1"/>
</dbReference>
<dbReference type="RefSeq" id="XP_067753781.1">
    <property type="nucleotide sequence ID" value="XM_067897624.1"/>
</dbReference>
<protein>
    <recommendedName>
        <fullName evidence="3">Phosducin domain-containing protein</fullName>
    </recommendedName>
</protein>
<dbReference type="InterPro" id="IPR024253">
    <property type="entry name" value="Phosducin_thioredoxin-like_dom"/>
</dbReference>
<name>A0A836L0S4_9TRYP</name>
<proteinExistence type="inferred from homology"/>
<evidence type="ECO:0000313" key="4">
    <source>
        <dbReference type="EMBL" id="KAG5492997.1"/>
    </source>
</evidence>
<dbReference type="InterPro" id="IPR036249">
    <property type="entry name" value="Thioredoxin-like_sf"/>
</dbReference>
<sequence>MERTADKRIHTTEWEDVQYRYGNRVGKYETHELEILAQKIADQNENTCLTAYNPQAEKIEARSQRNGSKSDKGCMDDGPSALVDSDDDDDDALAAIRRKRMMELQRQKAKERFGVLRHIPGADYIAEVTAASSTCWVVAALMKPGHSDCEALLTVLRTVAQRHRSVKFVSIISTEAIPNFPDCHLPCVLLYHGKELKKQVTGLADWQTQRHLTVATVERVLIQSGVFPRSEDDTGDEAGEKDD</sequence>
<organism evidence="4 5">
    <name type="scientific">Porcisia hertigi</name>
    <dbReference type="NCBI Taxonomy" id="2761500"/>
    <lineage>
        <taxon>Eukaryota</taxon>
        <taxon>Discoba</taxon>
        <taxon>Euglenozoa</taxon>
        <taxon>Kinetoplastea</taxon>
        <taxon>Metakinetoplastina</taxon>
        <taxon>Trypanosomatida</taxon>
        <taxon>Trypanosomatidae</taxon>
        <taxon>Leishmaniinae</taxon>
        <taxon>Porcisia</taxon>
    </lineage>
</organism>
<dbReference type="GO" id="GO:0006457">
    <property type="term" value="P:protein folding"/>
    <property type="evidence" value="ECO:0007669"/>
    <property type="project" value="TreeGrafter"/>
</dbReference>